<name>A0A0F6A8K4_9GAMM</name>
<dbReference type="AlphaFoldDB" id="A0A0F6A8K4"/>
<evidence type="ECO:0000313" key="3">
    <source>
        <dbReference type="Proteomes" id="UP000033434"/>
    </source>
</evidence>
<keyword evidence="1" id="KW-0812">Transmembrane</keyword>
<reference evidence="2 3" key="1">
    <citation type="journal article" date="2015" name="BMC Genomics">
        <title>Genome mining reveals unlocked bioactive potential of marine Gram-negative bacteria.</title>
        <authorList>
            <person name="Machado H."/>
            <person name="Sonnenschein E.C."/>
            <person name="Melchiorsen J."/>
            <person name="Gram L."/>
        </authorList>
    </citation>
    <scope>NUCLEOTIDE SEQUENCE [LARGE SCALE GENOMIC DNA]</scope>
    <source>
        <strain evidence="2 3">S4054</strain>
    </source>
</reference>
<proteinExistence type="predicted"/>
<accession>A0A0F6A8K4</accession>
<keyword evidence="1" id="KW-1133">Transmembrane helix</keyword>
<dbReference type="EMBL" id="AUXW01000168">
    <property type="protein sequence ID" value="KKE82186.1"/>
    <property type="molecule type" value="Genomic_DNA"/>
</dbReference>
<evidence type="ECO:0000313" key="2">
    <source>
        <dbReference type="EMBL" id="KKE82186.1"/>
    </source>
</evidence>
<protein>
    <submittedName>
        <fullName evidence="2">Uncharacterized protein</fullName>
    </submittedName>
</protein>
<sequence length="33" mass="3587">MCSILGYINYFILLNNCFFATVAAAKLTAKNAS</sequence>
<keyword evidence="1" id="KW-0472">Membrane</keyword>
<comment type="caution">
    <text evidence="2">The sequence shown here is derived from an EMBL/GenBank/DDBJ whole genome shotgun (WGS) entry which is preliminary data.</text>
</comment>
<evidence type="ECO:0000256" key="1">
    <source>
        <dbReference type="SAM" id="Phobius"/>
    </source>
</evidence>
<gene>
    <name evidence="2" type="ORF">N479_19475</name>
</gene>
<dbReference type="Proteomes" id="UP000033434">
    <property type="component" value="Unassembled WGS sequence"/>
</dbReference>
<organism evidence="2 3">
    <name type="scientific">Pseudoalteromonas luteoviolacea S4054</name>
    <dbReference type="NCBI Taxonomy" id="1129367"/>
    <lineage>
        <taxon>Bacteria</taxon>
        <taxon>Pseudomonadati</taxon>
        <taxon>Pseudomonadota</taxon>
        <taxon>Gammaproteobacteria</taxon>
        <taxon>Alteromonadales</taxon>
        <taxon>Pseudoalteromonadaceae</taxon>
        <taxon>Pseudoalteromonas</taxon>
    </lineage>
</organism>
<feature type="transmembrane region" description="Helical" evidence="1">
    <location>
        <begin position="6"/>
        <end position="25"/>
    </location>
</feature>